<proteinExistence type="predicted"/>
<organism evidence="1 2">
    <name type="scientific">Oryza meyeriana var. granulata</name>
    <dbReference type="NCBI Taxonomy" id="110450"/>
    <lineage>
        <taxon>Eukaryota</taxon>
        <taxon>Viridiplantae</taxon>
        <taxon>Streptophyta</taxon>
        <taxon>Embryophyta</taxon>
        <taxon>Tracheophyta</taxon>
        <taxon>Spermatophyta</taxon>
        <taxon>Magnoliopsida</taxon>
        <taxon>Liliopsida</taxon>
        <taxon>Poales</taxon>
        <taxon>Poaceae</taxon>
        <taxon>BOP clade</taxon>
        <taxon>Oryzoideae</taxon>
        <taxon>Oryzeae</taxon>
        <taxon>Oryzinae</taxon>
        <taxon>Oryza</taxon>
        <taxon>Oryza meyeriana</taxon>
    </lineage>
</organism>
<protein>
    <submittedName>
        <fullName evidence="1">Uncharacterized protein</fullName>
    </submittedName>
</protein>
<dbReference type="EMBL" id="SPHZ02000011">
    <property type="protein sequence ID" value="KAF0893894.1"/>
    <property type="molecule type" value="Genomic_DNA"/>
</dbReference>
<reference evidence="1 2" key="1">
    <citation type="submission" date="2019-11" db="EMBL/GenBank/DDBJ databases">
        <title>Whole genome sequence of Oryza granulata.</title>
        <authorList>
            <person name="Li W."/>
        </authorList>
    </citation>
    <scope>NUCLEOTIDE SEQUENCE [LARGE SCALE GENOMIC DNA]</scope>
    <source>
        <strain evidence="2">cv. Menghai</strain>
        <tissue evidence="1">Leaf</tissue>
    </source>
</reference>
<gene>
    <name evidence="1" type="ORF">E2562_031429</name>
</gene>
<dbReference type="AlphaFoldDB" id="A0A6G1C1Z7"/>
<sequence length="96" mass="10058">MEDNRGREGGGKEACYISSPCIIIIDAAIASLGVASLGSHKCSAWLSCGNPLCTTAISFAEVLRSFSLPRTGTPPLLLWRIVATVTAHIGAREIGE</sequence>
<evidence type="ECO:0000313" key="2">
    <source>
        <dbReference type="Proteomes" id="UP000479710"/>
    </source>
</evidence>
<accession>A0A6G1C1Z7</accession>
<comment type="caution">
    <text evidence="1">The sequence shown here is derived from an EMBL/GenBank/DDBJ whole genome shotgun (WGS) entry which is preliminary data.</text>
</comment>
<name>A0A6G1C1Z7_9ORYZ</name>
<keyword evidence="2" id="KW-1185">Reference proteome</keyword>
<dbReference type="Proteomes" id="UP000479710">
    <property type="component" value="Unassembled WGS sequence"/>
</dbReference>
<evidence type="ECO:0000313" key="1">
    <source>
        <dbReference type="EMBL" id="KAF0893894.1"/>
    </source>
</evidence>